<organism evidence="2 3">
    <name type="scientific">Aspergillus puulaauensis</name>
    <dbReference type="NCBI Taxonomy" id="1220207"/>
    <lineage>
        <taxon>Eukaryota</taxon>
        <taxon>Fungi</taxon>
        <taxon>Dikarya</taxon>
        <taxon>Ascomycota</taxon>
        <taxon>Pezizomycotina</taxon>
        <taxon>Eurotiomycetes</taxon>
        <taxon>Eurotiomycetidae</taxon>
        <taxon>Eurotiales</taxon>
        <taxon>Aspergillaceae</taxon>
        <taxon>Aspergillus</taxon>
    </lineage>
</organism>
<dbReference type="EMBL" id="AP024449">
    <property type="protein sequence ID" value="BCS29570.1"/>
    <property type="molecule type" value="Genomic_DNA"/>
</dbReference>
<proteinExistence type="predicted"/>
<keyword evidence="3" id="KW-1185">Reference proteome</keyword>
<dbReference type="InterPro" id="IPR000999">
    <property type="entry name" value="RNase_III_dom"/>
</dbReference>
<dbReference type="PROSITE" id="PS50142">
    <property type="entry name" value="RNASE_3_2"/>
    <property type="match status" value="1"/>
</dbReference>
<dbReference type="SUPFAM" id="SSF69065">
    <property type="entry name" value="RNase III domain-like"/>
    <property type="match status" value="1"/>
</dbReference>
<name>A0A7R7XXJ9_9EURO</name>
<dbReference type="Gene3D" id="1.10.1520.10">
    <property type="entry name" value="Ribonuclease III domain"/>
    <property type="match status" value="1"/>
</dbReference>
<evidence type="ECO:0000259" key="1">
    <source>
        <dbReference type="PROSITE" id="PS50142"/>
    </source>
</evidence>
<gene>
    <name evidence="2" type="ORF">APUU_71140A</name>
</gene>
<evidence type="ECO:0000313" key="3">
    <source>
        <dbReference type="Proteomes" id="UP000654913"/>
    </source>
</evidence>
<sequence length="150" mass="17268">MHKYCARAMSAHDNPAQYVQNYIGYTFRDHAILEEAVAQTNNKRLGFLGDKVVGLLLLDAWYRTHDSCETGNYTLQRYGSNREMADEARIAKFDQFIEPDCIFHRPHSRAYIHDLATEVEAIVGAVWVDSGRDWEVTGKCYGRIRDHLVT</sequence>
<dbReference type="RefSeq" id="XP_041561756.1">
    <property type="nucleotide sequence ID" value="XM_041696091.1"/>
</dbReference>
<accession>A0A7R7XXJ9</accession>
<dbReference type="GO" id="GO:0004525">
    <property type="term" value="F:ribonuclease III activity"/>
    <property type="evidence" value="ECO:0007669"/>
    <property type="project" value="InterPro"/>
</dbReference>
<dbReference type="GeneID" id="64979567"/>
<reference evidence="2" key="1">
    <citation type="submission" date="2021-01" db="EMBL/GenBank/DDBJ databases">
        <authorList>
            <consortium name="Aspergillus puulaauensis MK2 genome sequencing consortium"/>
            <person name="Kazuki M."/>
            <person name="Futagami T."/>
        </authorList>
    </citation>
    <scope>NUCLEOTIDE SEQUENCE</scope>
    <source>
        <strain evidence="2">MK2</strain>
    </source>
</reference>
<reference evidence="2" key="2">
    <citation type="submission" date="2021-02" db="EMBL/GenBank/DDBJ databases">
        <title>Aspergillus puulaauensis MK2 genome sequence.</title>
        <authorList>
            <person name="Futagami T."/>
            <person name="Mori K."/>
            <person name="Kadooka C."/>
            <person name="Tanaka T."/>
        </authorList>
    </citation>
    <scope>NUCLEOTIDE SEQUENCE</scope>
    <source>
        <strain evidence="2">MK2</strain>
    </source>
</reference>
<dbReference type="KEGG" id="apuu:APUU_71140A"/>
<evidence type="ECO:0000313" key="2">
    <source>
        <dbReference type="EMBL" id="BCS29570.1"/>
    </source>
</evidence>
<dbReference type="Proteomes" id="UP000654913">
    <property type="component" value="Chromosome 7"/>
</dbReference>
<dbReference type="GO" id="GO:0006396">
    <property type="term" value="P:RNA processing"/>
    <property type="evidence" value="ECO:0007669"/>
    <property type="project" value="InterPro"/>
</dbReference>
<dbReference type="InterPro" id="IPR036389">
    <property type="entry name" value="RNase_III_sf"/>
</dbReference>
<dbReference type="Pfam" id="PF00636">
    <property type="entry name" value="Ribonuclease_3"/>
    <property type="match status" value="1"/>
</dbReference>
<dbReference type="AlphaFoldDB" id="A0A7R7XXJ9"/>
<dbReference type="OrthoDB" id="67027at2759"/>
<protein>
    <recommendedName>
        <fullName evidence="1">RNase III domain-containing protein</fullName>
    </recommendedName>
</protein>
<feature type="domain" description="RNase III" evidence="1">
    <location>
        <begin position="16"/>
        <end position="131"/>
    </location>
</feature>